<gene>
    <name evidence="2" type="ORF">Pla175_25590</name>
</gene>
<evidence type="ECO:0000313" key="3">
    <source>
        <dbReference type="Proteomes" id="UP000317429"/>
    </source>
</evidence>
<keyword evidence="1" id="KW-0472">Membrane</keyword>
<feature type="transmembrane region" description="Helical" evidence="1">
    <location>
        <begin position="20"/>
        <end position="39"/>
    </location>
</feature>
<proteinExistence type="predicted"/>
<dbReference type="Proteomes" id="UP000317429">
    <property type="component" value="Chromosome"/>
</dbReference>
<accession>A0A518DCF7</accession>
<dbReference type="KEGG" id="pnd:Pla175_25590"/>
<reference evidence="2 3" key="1">
    <citation type="submission" date="2019-02" db="EMBL/GenBank/DDBJ databases">
        <title>Deep-cultivation of Planctomycetes and their phenomic and genomic characterization uncovers novel biology.</title>
        <authorList>
            <person name="Wiegand S."/>
            <person name="Jogler M."/>
            <person name="Boedeker C."/>
            <person name="Pinto D."/>
            <person name="Vollmers J."/>
            <person name="Rivas-Marin E."/>
            <person name="Kohn T."/>
            <person name="Peeters S.H."/>
            <person name="Heuer A."/>
            <person name="Rast P."/>
            <person name="Oberbeckmann S."/>
            <person name="Bunk B."/>
            <person name="Jeske O."/>
            <person name="Meyerdierks A."/>
            <person name="Storesund J.E."/>
            <person name="Kallscheuer N."/>
            <person name="Luecker S."/>
            <person name="Lage O.M."/>
            <person name="Pohl T."/>
            <person name="Merkel B.J."/>
            <person name="Hornburger P."/>
            <person name="Mueller R.-W."/>
            <person name="Bruemmer F."/>
            <person name="Labrenz M."/>
            <person name="Spormann A.M."/>
            <person name="Op den Camp H."/>
            <person name="Overmann J."/>
            <person name="Amann R."/>
            <person name="Jetten M.S.M."/>
            <person name="Mascher T."/>
            <person name="Medema M.H."/>
            <person name="Devos D.P."/>
            <person name="Kaster A.-K."/>
            <person name="Ovreas L."/>
            <person name="Rohde M."/>
            <person name="Galperin M.Y."/>
            <person name="Jogler C."/>
        </authorList>
    </citation>
    <scope>NUCLEOTIDE SEQUENCE [LARGE SCALE GENOMIC DNA]</scope>
    <source>
        <strain evidence="2 3">Pla175</strain>
    </source>
</reference>
<dbReference type="OrthoDB" id="289940at2"/>
<keyword evidence="1" id="KW-1133">Transmembrane helix</keyword>
<evidence type="ECO:0000313" key="2">
    <source>
        <dbReference type="EMBL" id="QDU89172.1"/>
    </source>
</evidence>
<organism evidence="2 3">
    <name type="scientific">Pirellulimonas nuda</name>
    <dbReference type="NCBI Taxonomy" id="2528009"/>
    <lineage>
        <taxon>Bacteria</taxon>
        <taxon>Pseudomonadati</taxon>
        <taxon>Planctomycetota</taxon>
        <taxon>Planctomycetia</taxon>
        <taxon>Pirellulales</taxon>
        <taxon>Lacipirellulaceae</taxon>
        <taxon>Pirellulimonas</taxon>
    </lineage>
</organism>
<keyword evidence="1" id="KW-0812">Transmembrane</keyword>
<evidence type="ECO:0000256" key="1">
    <source>
        <dbReference type="SAM" id="Phobius"/>
    </source>
</evidence>
<name>A0A518DCF7_9BACT</name>
<keyword evidence="3" id="KW-1185">Reference proteome</keyword>
<sequence>MICHIRRLRRRQAAEQRGAVLVAALVCLLVTVAMVGQLLRGAVQSRRALRQEHHARQAEQLLNAGVLLAVAHHEQNTAYAGEQWDVPADELSGHLAGRVVIEAEPEQQGIQLRVRAEYPLGGVSAVRRSYSFVIPTVSTQDKD</sequence>
<dbReference type="AlphaFoldDB" id="A0A518DCF7"/>
<protein>
    <submittedName>
        <fullName evidence="2">Uncharacterized protein</fullName>
    </submittedName>
</protein>
<dbReference type="RefSeq" id="WP_145285155.1">
    <property type="nucleotide sequence ID" value="NZ_CP036291.1"/>
</dbReference>
<dbReference type="EMBL" id="CP036291">
    <property type="protein sequence ID" value="QDU89172.1"/>
    <property type="molecule type" value="Genomic_DNA"/>
</dbReference>